<dbReference type="PANTHER" id="PTHR21520:SF2">
    <property type="entry name" value="GLUTAMATE-RICH PROTEIN 2"/>
    <property type="match status" value="1"/>
</dbReference>
<dbReference type="OMA" id="KRMWHRQ"/>
<feature type="compositionally biased region" description="Acidic residues" evidence="1">
    <location>
        <begin position="303"/>
        <end position="318"/>
    </location>
</feature>
<feature type="compositionally biased region" description="Polar residues" evidence="1">
    <location>
        <begin position="43"/>
        <end position="53"/>
    </location>
</feature>
<feature type="compositionally biased region" description="Low complexity" evidence="1">
    <location>
        <begin position="93"/>
        <end position="102"/>
    </location>
</feature>
<reference evidence="2" key="2">
    <citation type="submission" date="2021-01" db="UniProtKB">
        <authorList>
            <consortium name="EnsemblMetazoa"/>
        </authorList>
    </citation>
    <scope>IDENTIFICATION</scope>
</reference>
<feature type="compositionally biased region" description="Polar residues" evidence="1">
    <location>
        <begin position="438"/>
        <end position="453"/>
    </location>
</feature>
<dbReference type="AlphaFoldDB" id="A0A7M7PV09"/>
<dbReference type="EnsemblMetazoa" id="XM_031000083">
    <property type="protein sequence ID" value="XP_030855943"/>
    <property type="gene ID" value="LOC575371"/>
</dbReference>
<dbReference type="Proteomes" id="UP000007110">
    <property type="component" value="Unassembled WGS sequence"/>
</dbReference>
<dbReference type="InterPro" id="IPR026703">
    <property type="entry name" value="ERICH2"/>
</dbReference>
<proteinExistence type="predicted"/>
<feature type="compositionally biased region" description="Basic and acidic residues" evidence="1">
    <location>
        <begin position="241"/>
        <end position="255"/>
    </location>
</feature>
<feature type="compositionally biased region" description="Acidic residues" evidence="1">
    <location>
        <begin position="382"/>
        <end position="430"/>
    </location>
</feature>
<sequence length="453" mass="49545">MESRDDSTTPNSMAVLDRGAGGISTVVGSPTASRPPSGRRSRNMTPIQRSGSQLEVLPPDDEPIKDRSGSRTSSRTSHRPSSRTDSADDNSPRQTQSAGSSGRRSRQGQEGNDAGFNRANSLVGLASASPTPGESRPGSTIHKQVSLTTVKRNYETHGIPKNENWDFVPEDIARLTPPLTNGTSHTHLDKNKTLGATGGLSHKAEGVIGVGANGGNGDGVNVMSEKERTEQRLNYLMEQLSMKDKEIKQHEERRKSGSAAKRKGGQAEMTPANELGTSKGATAGPPPFLEDSRDDKPDKTKMDDDEDDGDEDDDEEEGPTAPIELMGEFLDSVMEEDYETADKLCKMILIYEPENAECLQFKPLIEEMLKRMWHRQLYGSSSEDESGEDDEDDDDEDEEDDEDEDSDEEEESSESDSSEESDEEEEEETEEKTKSSSVVYPNSSETSKSGAIR</sequence>
<reference evidence="3" key="1">
    <citation type="submission" date="2015-02" db="EMBL/GenBank/DDBJ databases">
        <title>Genome sequencing for Strongylocentrotus purpuratus.</title>
        <authorList>
            <person name="Murali S."/>
            <person name="Liu Y."/>
            <person name="Vee V."/>
            <person name="English A."/>
            <person name="Wang M."/>
            <person name="Skinner E."/>
            <person name="Han Y."/>
            <person name="Muzny D.M."/>
            <person name="Worley K.C."/>
            <person name="Gibbs R.A."/>
        </authorList>
    </citation>
    <scope>NUCLEOTIDE SEQUENCE</scope>
</reference>
<feature type="compositionally biased region" description="Polar residues" evidence="1">
    <location>
        <begin position="128"/>
        <end position="146"/>
    </location>
</feature>
<evidence type="ECO:0000313" key="3">
    <source>
        <dbReference type="Proteomes" id="UP000007110"/>
    </source>
</evidence>
<dbReference type="KEGG" id="spu:575371"/>
<protein>
    <submittedName>
        <fullName evidence="2">Uncharacterized protein</fullName>
    </submittedName>
</protein>
<feature type="region of interest" description="Disordered" evidence="1">
    <location>
        <begin position="1"/>
        <end position="146"/>
    </location>
</feature>
<dbReference type="InParanoid" id="A0A7M7PV09"/>
<dbReference type="OrthoDB" id="9950633at2759"/>
<name>A0A7M7PV09_STRPU</name>
<feature type="region of interest" description="Disordered" evidence="1">
    <location>
        <begin position="240"/>
        <end position="326"/>
    </location>
</feature>
<organism evidence="2 3">
    <name type="scientific">Strongylocentrotus purpuratus</name>
    <name type="common">Purple sea urchin</name>
    <dbReference type="NCBI Taxonomy" id="7668"/>
    <lineage>
        <taxon>Eukaryota</taxon>
        <taxon>Metazoa</taxon>
        <taxon>Echinodermata</taxon>
        <taxon>Eleutherozoa</taxon>
        <taxon>Echinozoa</taxon>
        <taxon>Echinoidea</taxon>
        <taxon>Euechinoidea</taxon>
        <taxon>Echinacea</taxon>
        <taxon>Camarodonta</taxon>
        <taxon>Echinidea</taxon>
        <taxon>Strongylocentrotidae</taxon>
        <taxon>Strongylocentrotus</taxon>
    </lineage>
</organism>
<feature type="compositionally biased region" description="Basic and acidic residues" evidence="1">
    <location>
        <begin position="290"/>
        <end position="302"/>
    </location>
</feature>
<dbReference type="RefSeq" id="XP_030855943.1">
    <property type="nucleotide sequence ID" value="XM_031000083.1"/>
</dbReference>
<feature type="region of interest" description="Disordered" evidence="1">
    <location>
        <begin position="176"/>
        <end position="197"/>
    </location>
</feature>
<dbReference type="GeneID" id="575371"/>
<feature type="region of interest" description="Disordered" evidence="1">
    <location>
        <begin position="378"/>
        <end position="453"/>
    </location>
</feature>
<accession>A0A7M7PV09</accession>
<dbReference type="PANTHER" id="PTHR21520">
    <property type="entry name" value="GLUTAMATE-RICH PROTEIN 2"/>
    <property type="match status" value="1"/>
</dbReference>
<keyword evidence="3" id="KW-1185">Reference proteome</keyword>
<evidence type="ECO:0000256" key="1">
    <source>
        <dbReference type="SAM" id="MobiDB-lite"/>
    </source>
</evidence>
<evidence type="ECO:0000313" key="2">
    <source>
        <dbReference type="EnsemblMetazoa" id="XP_030855943"/>
    </source>
</evidence>